<dbReference type="InterPro" id="IPR036291">
    <property type="entry name" value="NAD(P)-bd_dom_sf"/>
</dbReference>
<dbReference type="EMBL" id="QNVI01000041">
    <property type="protein sequence ID" value="TDA38931.1"/>
    <property type="molecule type" value="Genomic_DNA"/>
</dbReference>
<dbReference type="GO" id="GO:0004512">
    <property type="term" value="F:inositol-3-phosphate synthase activity"/>
    <property type="evidence" value="ECO:0007669"/>
    <property type="project" value="InterPro"/>
</dbReference>
<evidence type="ECO:0000313" key="3">
    <source>
        <dbReference type="EMBL" id="RZN55307.1"/>
    </source>
</evidence>
<evidence type="ECO:0000313" key="6">
    <source>
        <dbReference type="Proteomes" id="UP000317265"/>
    </source>
</evidence>
<evidence type="ECO:0000313" key="4">
    <source>
        <dbReference type="EMBL" id="TDA38931.1"/>
    </source>
</evidence>
<reference evidence="3 5" key="2">
    <citation type="journal article" date="2019" name="Nat. Microbiol.">
        <title>Wide diversity of methane and short-chain alkane metabolisms in uncultured archaea.</title>
        <authorList>
            <person name="Borrel G."/>
            <person name="Adam P.S."/>
            <person name="McKay L.J."/>
            <person name="Chen L.X."/>
            <person name="Sierra-Garcia I.N."/>
            <person name="Sieber C.M."/>
            <person name="Letourneur Q."/>
            <person name="Ghozlane A."/>
            <person name="Andersen G.L."/>
            <person name="Li W.J."/>
            <person name="Hallam S.J."/>
            <person name="Muyzer G."/>
            <person name="de Oliveira V.M."/>
            <person name="Inskeep W.P."/>
            <person name="Banfield J.F."/>
            <person name="Gribaldo S."/>
        </authorList>
    </citation>
    <scope>NUCLEOTIDE SEQUENCE [LARGE SCALE GENOMIC DNA]</scope>
    <source>
        <strain evidence="3">Verst-YHS</strain>
    </source>
</reference>
<gene>
    <name evidence="4" type="ORF">DSO09_03555</name>
    <name evidence="3" type="ORF">EF809_06175</name>
</gene>
<organism evidence="3 5">
    <name type="scientific">Thermoproteota archaeon</name>
    <dbReference type="NCBI Taxonomy" id="2056631"/>
    <lineage>
        <taxon>Archaea</taxon>
        <taxon>Thermoproteota</taxon>
    </lineage>
</organism>
<dbReference type="SUPFAM" id="SSF55347">
    <property type="entry name" value="Glyceraldehyde-3-phosphate dehydrogenase-like, C-terminal domain"/>
    <property type="match status" value="1"/>
</dbReference>
<dbReference type="Proteomes" id="UP000316080">
    <property type="component" value="Unassembled WGS sequence"/>
</dbReference>
<dbReference type="Pfam" id="PF01658">
    <property type="entry name" value="Inos-1-P_synth"/>
    <property type="match status" value="1"/>
</dbReference>
<dbReference type="PANTHER" id="PTHR43125:SF1">
    <property type="entry name" value="INOSITOL-3-PHOSPHATE SYNTHASE"/>
    <property type="match status" value="1"/>
</dbReference>
<dbReference type="AlphaFoldDB" id="A0A520KE86"/>
<dbReference type="InterPro" id="IPR013021">
    <property type="entry name" value="Myo-inos-1-P_Synthase_GAPDH"/>
</dbReference>
<dbReference type="Proteomes" id="UP000317265">
    <property type="component" value="Unassembled WGS sequence"/>
</dbReference>
<evidence type="ECO:0000259" key="2">
    <source>
        <dbReference type="Pfam" id="PF01658"/>
    </source>
</evidence>
<dbReference type="EMBL" id="RXIH01000046">
    <property type="protein sequence ID" value="RZN55307.1"/>
    <property type="molecule type" value="Genomic_DNA"/>
</dbReference>
<dbReference type="PANTHER" id="PTHR43125">
    <property type="entry name" value="INOSITOL-3-PHOSPHATE SYNTHASE"/>
    <property type="match status" value="1"/>
</dbReference>
<dbReference type="GO" id="GO:0006021">
    <property type="term" value="P:inositol biosynthetic process"/>
    <property type="evidence" value="ECO:0007669"/>
    <property type="project" value="InterPro"/>
</dbReference>
<feature type="domain" description="Myo-inositol-1-phosphate synthase GAPDH-like" evidence="2">
    <location>
        <begin position="190"/>
        <end position="294"/>
    </location>
</feature>
<name>A0A520KE86_9CREN</name>
<dbReference type="InterPro" id="IPR052199">
    <property type="entry name" value="MIPS"/>
</dbReference>
<dbReference type="PIRSF" id="PIRSF015578">
    <property type="entry name" value="Myoinos-ppht_syn"/>
    <property type="match status" value="1"/>
</dbReference>
<evidence type="ECO:0000256" key="1">
    <source>
        <dbReference type="ARBA" id="ARBA00010813"/>
    </source>
</evidence>
<dbReference type="SUPFAM" id="SSF51735">
    <property type="entry name" value="NAD(P)-binding Rossmann-fold domains"/>
    <property type="match status" value="1"/>
</dbReference>
<evidence type="ECO:0000313" key="5">
    <source>
        <dbReference type="Proteomes" id="UP000316080"/>
    </source>
</evidence>
<proteinExistence type="inferred from homology"/>
<dbReference type="Gene3D" id="3.30.360.10">
    <property type="entry name" value="Dihydrodipicolinate Reductase, domain 2"/>
    <property type="match status" value="1"/>
</dbReference>
<dbReference type="Gene3D" id="3.40.50.720">
    <property type="entry name" value="NAD(P)-binding Rossmann-like Domain"/>
    <property type="match status" value="1"/>
</dbReference>
<reference evidence="4 6" key="1">
    <citation type="journal article" date="2019" name="Nat. Microbiol.">
        <title>Expanding anaerobic alkane metabolism in the domain of Archaea.</title>
        <authorList>
            <person name="Wang Y."/>
            <person name="Wegener G."/>
            <person name="Hou J."/>
            <person name="Wang F."/>
            <person name="Xiao X."/>
        </authorList>
    </citation>
    <scope>NUCLEOTIDE SEQUENCE [LARGE SCALE GENOMIC DNA]</scope>
    <source>
        <strain evidence="4">WYZ-LMO11</strain>
    </source>
</reference>
<comment type="caution">
    <text evidence="3">The sequence shown here is derived from an EMBL/GenBank/DDBJ whole genome shotgun (WGS) entry which is preliminary data.</text>
</comment>
<dbReference type="GO" id="GO:0008654">
    <property type="term" value="P:phospholipid biosynthetic process"/>
    <property type="evidence" value="ECO:0007669"/>
    <property type="project" value="InterPro"/>
</dbReference>
<sequence>MGIKVAIVGVGNCASALVQGVFYYRNAKENEEIPGILHPRLGNYHIRDIEFVAAFDVDANKVGKDLSEAIFSKPNNTRKFCEVPKLNVKVKRGPLLDGIGKYLKNVINISQEEVVDIAEELRNSGAEILVNYLPVGSEKATRFYAEQAIKAKCAFVNCMPVFIASDLEWQRKFFENGLPVAGDDVMSQIGATVLHKTIAKLLVDRGVKILESYQLNIGGDTDFLNMLEEERLVSKRISKTSAVQAMIPYNIPLRIGPSDYVPFLENKKICYIYIKGEYFGSTPVQIDVKLDVWDAPNSAGVVIDVIRACKIALDRGIAGPLISASAFAFKHPPEQMPYELAKRAFEEFIEGKRER</sequence>
<accession>A0A520KE86</accession>
<dbReference type="InterPro" id="IPR002587">
    <property type="entry name" value="Myo-inos-1-P_Synthase"/>
</dbReference>
<comment type="similarity">
    <text evidence="1">Belongs to the myo-inositol 1-phosphate synthase family.</text>
</comment>
<protein>
    <submittedName>
        <fullName evidence="3">Inositol-3-phosphate synthase</fullName>
    </submittedName>
</protein>